<organism evidence="1">
    <name type="scientific">Mesabolivar sp. ITV1036I1</name>
    <dbReference type="NCBI Taxonomy" id="2508674"/>
    <lineage>
        <taxon>Eukaryota</taxon>
        <taxon>Metazoa</taxon>
        <taxon>Ecdysozoa</taxon>
        <taxon>Arthropoda</taxon>
        <taxon>Chelicerata</taxon>
        <taxon>Arachnida</taxon>
        <taxon>Araneae</taxon>
        <taxon>Araneomorphae</taxon>
        <taxon>Haplogynae</taxon>
        <taxon>Pholcoidea</taxon>
        <taxon>Pholcidae</taxon>
        <taxon>Mesabolivar</taxon>
    </lineage>
</organism>
<accession>A0A411FEP5</accession>
<proteinExistence type="predicted"/>
<gene>
    <name evidence="1" type="primary">ATP8</name>
</gene>
<keyword evidence="1" id="KW-0496">Mitochondrion</keyword>
<dbReference type="CTD" id="4509"/>
<reference evidence="1" key="1">
    <citation type="journal article" date="2019" name="Mitochondrial DNA Part B Resour">
        <title>Complete mitochondrial genomes of three troglophile cave spiders (Mesabolivar, pholcidae).</title>
        <authorList>
            <person name="Oliveira R.R.M."/>
            <person name="Vasconcelos S."/>
            <person name="Pires E.S."/>
            <person name="Pietrobon T."/>
            <person name="Prous X."/>
            <person name="Oliveira G."/>
        </authorList>
    </citation>
    <scope>NUCLEOTIDE SEQUENCE</scope>
    <source>
        <strain evidence="1">ITV1036I1</strain>
    </source>
</reference>
<dbReference type="EMBL" id="MH643812">
    <property type="protein sequence ID" value="QBA91980.1"/>
    <property type="molecule type" value="Genomic_DNA"/>
</dbReference>
<evidence type="ECO:0000313" key="1">
    <source>
        <dbReference type="EMBL" id="QBA91980.1"/>
    </source>
</evidence>
<name>A0A411FEP5_9ARAC</name>
<dbReference type="AlphaFoldDB" id="A0A411FEP5"/>
<sequence length="44" mass="5513">MFWDFFLFSGLLLFVFLVFVFNWETTILECNNDIEEYEFDNMSW</sequence>
<dbReference type="GeneID" id="39087352"/>
<geneLocation type="mitochondrion" evidence="1"/>
<protein>
    <submittedName>
        <fullName evidence="1">ATP synthase F0 subunit 8</fullName>
    </submittedName>
</protein>
<dbReference type="RefSeq" id="YP_009554224.1">
    <property type="nucleotide sequence ID" value="NC_040859.1"/>
</dbReference>